<comment type="caution">
    <text evidence="1">The sequence shown here is derived from an EMBL/GenBank/DDBJ whole genome shotgun (WGS) entry which is preliminary data.</text>
</comment>
<name>A0ACC3BI77_PYRYE</name>
<reference evidence="1" key="1">
    <citation type="submission" date="2019-11" db="EMBL/GenBank/DDBJ databases">
        <title>Nori genome reveals adaptations in red seaweeds to the harsh intertidal environment.</title>
        <authorList>
            <person name="Wang D."/>
            <person name="Mao Y."/>
        </authorList>
    </citation>
    <scope>NUCLEOTIDE SEQUENCE</scope>
    <source>
        <tissue evidence="1">Gametophyte</tissue>
    </source>
</reference>
<evidence type="ECO:0000313" key="2">
    <source>
        <dbReference type="Proteomes" id="UP000798662"/>
    </source>
</evidence>
<protein>
    <submittedName>
        <fullName evidence="1">Uncharacterized protein</fullName>
    </submittedName>
</protein>
<organism evidence="1 2">
    <name type="scientific">Pyropia yezoensis</name>
    <name type="common">Susabi-nori</name>
    <name type="synonym">Porphyra yezoensis</name>
    <dbReference type="NCBI Taxonomy" id="2788"/>
    <lineage>
        <taxon>Eukaryota</taxon>
        <taxon>Rhodophyta</taxon>
        <taxon>Bangiophyceae</taxon>
        <taxon>Bangiales</taxon>
        <taxon>Bangiaceae</taxon>
        <taxon>Pyropia</taxon>
    </lineage>
</organism>
<evidence type="ECO:0000313" key="1">
    <source>
        <dbReference type="EMBL" id="KAK1857609.1"/>
    </source>
</evidence>
<dbReference type="EMBL" id="CM020618">
    <property type="protein sequence ID" value="KAK1857609.1"/>
    <property type="molecule type" value="Genomic_DNA"/>
</dbReference>
<dbReference type="Proteomes" id="UP000798662">
    <property type="component" value="Chromosome 1"/>
</dbReference>
<accession>A0ACC3BI77</accession>
<gene>
    <name evidence="1" type="ORF">I4F81_000225</name>
</gene>
<keyword evidence="2" id="KW-1185">Reference proteome</keyword>
<proteinExistence type="predicted"/>
<sequence length="307" mass="30971">MASPMDVALAEGALALAAGEVPVGCVIVDNATGAIVARGANRCNALGNATAHAEIVALRSLTSTLAASAAAAAAAASTAAESQPLTLEAAAQPAQLAAAAQPTQLAAAAQPTQLAAAAAATVTAAPPPLRLHGQPRPAPVGNRTDAAGGGTDKGVPAVAPDLHDHPMPPPPLQHPPRLSLYVTCEPCIMCAAAIAQFRPAFTHIVYGCANPKFGGCGSIVPLAVHPPPIPELVPGVQAAAAVRLLRAFYAASNPNAPRPKRKKHGGGGGGGGGGRRRQRWKGCGRRCRLRRCQRLCCRGAIQVRGEW</sequence>